<keyword evidence="4" id="KW-1185">Reference proteome</keyword>
<accession>A0A6P2C4K8</accession>
<evidence type="ECO:0000256" key="2">
    <source>
        <dbReference type="SAM" id="MobiDB-lite"/>
    </source>
</evidence>
<dbReference type="RefSeq" id="WP_145851069.1">
    <property type="nucleotide sequence ID" value="NZ_RPFW01000001.1"/>
</dbReference>
<dbReference type="OrthoDB" id="9757917at2"/>
<proteinExistence type="predicted"/>
<feature type="compositionally biased region" description="Gly residues" evidence="2">
    <location>
        <begin position="901"/>
        <end position="911"/>
    </location>
</feature>
<reference evidence="3 4" key="1">
    <citation type="submission" date="2018-11" db="EMBL/GenBank/DDBJ databases">
        <title>Trebonia kvetii gen.nov., sp.nov., a novel acidophilic actinobacterium, and proposal of the new actinobacterial family Treboniaceae fam. nov.</title>
        <authorList>
            <person name="Rapoport D."/>
            <person name="Sagova-Mareckova M."/>
            <person name="Sedlacek I."/>
            <person name="Provaznik J."/>
            <person name="Kralova S."/>
            <person name="Pavlinic D."/>
            <person name="Benes V."/>
            <person name="Kopecky J."/>
        </authorList>
    </citation>
    <scope>NUCLEOTIDE SEQUENCE [LARGE SCALE GENOMIC DNA]</scope>
    <source>
        <strain evidence="3 4">15Tr583</strain>
    </source>
</reference>
<sequence length="986" mass="105244">MSTQVTPWWEVLKLRDEIAHSSGSIDDVQMSLFQAVYGTVSNRPAYADAAYYGEITHPSPLFTDLMAKVAVRLGGGENYTRARAVWRLDQAMGGGKSHGLIGLWHLAAHPAVLAQTDTGRQAFAKATAILDGPPAPDLGNPQVVVLACDNMTAGKGVAAYDGPAQTLYERFLWRLFGGDNALYLRYKDHNGDKSKIVEALTAIGRPVLILVDEIMDYVRQLSDTEHADLAVRDMAFLRALLDSVNEAKNVAAIVVMIASEKDNMVLDAAGQARRSELDDLLIRNGETATINDNTDFAAILQRRLFEGTAPAEVLAATSRTFTTRMTGPWRDKVFNAVPATASPEFPDEVARCYPFHPQLMALAEQEWAKLAGFQIVRSTIRVFAATAYALHERGKSGAWTPLLVGPGDLPLSDPAVREAVIGSGLIVDTRTQANYRQIASADIVAADDHAGAARLLDRQRARAVNPRAAERAATCLFLCSVIGARAGGRQGATEPELKAAMFVPDAMFPLAEADTVMGELLDVDGGGLASVEHLAGKGGQVPRLFMSTRQTLNMLVRAARTSVSDTDRDEELARTAERLAASGPFKSKLFVAADLARTALDVLATVGIDDARSTRLVVLDPRQFSLLNGIDQDTRKAIRAAMGIGLDKLPVQWASSAAFAIVNTQRRSQARGAAGSYLAWERVAAMDAVRGDEELADQARDQKTEARRNLDTAVRRAYQHILYLGQGDDGDHSRIDRSITFEQENQSALDGTVVWKALVAQGKAFDISALDAKALLHNLSDGDYERPLDEVRDLFWSAPRMPLLPGGDSDLQRAIFEALQAGKLRLVGADGLDRVVTRPGEIGVGQTSLRLAKPQTGEPPAGGTTGDSGANAGLFGGASGSSAAGTYGAASGSGSTAGTHTSGGGVGGGDAQTGEQEVTFTLMTSLTDETKRDSVRLLLRNLANAIDEGKASYTQLMVKVIVDSSVADEIAEDVRSAGTTPAVKKV</sequence>
<name>A0A6P2C4K8_9ACTN</name>
<feature type="compositionally biased region" description="Low complexity" evidence="2">
    <location>
        <begin position="885"/>
        <end position="900"/>
    </location>
</feature>
<dbReference type="AlphaFoldDB" id="A0A6P2C4K8"/>
<dbReference type="Proteomes" id="UP000460272">
    <property type="component" value="Unassembled WGS sequence"/>
</dbReference>
<gene>
    <name evidence="3" type="ORF">EAS64_02465</name>
</gene>
<dbReference type="InterPro" id="IPR007555">
    <property type="entry name" value="DUF499"/>
</dbReference>
<protein>
    <submittedName>
        <fullName evidence="3">DUF499 domain-containing protein</fullName>
    </submittedName>
</protein>
<feature type="coiled-coil region" evidence="1">
    <location>
        <begin position="689"/>
        <end position="716"/>
    </location>
</feature>
<feature type="region of interest" description="Disordered" evidence="2">
    <location>
        <begin position="885"/>
        <end position="913"/>
    </location>
</feature>
<feature type="region of interest" description="Disordered" evidence="2">
    <location>
        <begin position="846"/>
        <end position="873"/>
    </location>
</feature>
<keyword evidence="1" id="KW-0175">Coiled coil</keyword>
<evidence type="ECO:0000256" key="1">
    <source>
        <dbReference type="SAM" id="Coils"/>
    </source>
</evidence>
<evidence type="ECO:0000313" key="3">
    <source>
        <dbReference type="EMBL" id="TVZ06314.1"/>
    </source>
</evidence>
<dbReference type="Pfam" id="PF04465">
    <property type="entry name" value="DUF499"/>
    <property type="match status" value="1"/>
</dbReference>
<organism evidence="3 4">
    <name type="scientific">Trebonia kvetii</name>
    <dbReference type="NCBI Taxonomy" id="2480626"/>
    <lineage>
        <taxon>Bacteria</taxon>
        <taxon>Bacillati</taxon>
        <taxon>Actinomycetota</taxon>
        <taxon>Actinomycetes</taxon>
        <taxon>Streptosporangiales</taxon>
        <taxon>Treboniaceae</taxon>
        <taxon>Trebonia</taxon>
    </lineage>
</organism>
<dbReference type="EMBL" id="RPFW01000001">
    <property type="protein sequence ID" value="TVZ06314.1"/>
    <property type="molecule type" value="Genomic_DNA"/>
</dbReference>
<evidence type="ECO:0000313" key="4">
    <source>
        <dbReference type="Proteomes" id="UP000460272"/>
    </source>
</evidence>
<comment type="caution">
    <text evidence="3">The sequence shown here is derived from an EMBL/GenBank/DDBJ whole genome shotgun (WGS) entry which is preliminary data.</text>
</comment>